<evidence type="ECO:0000259" key="1">
    <source>
        <dbReference type="Pfam" id="PF00144"/>
    </source>
</evidence>
<evidence type="ECO:0000313" key="3">
    <source>
        <dbReference type="Proteomes" id="UP001151760"/>
    </source>
</evidence>
<comment type="caution">
    <text evidence="2">The sequence shown here is derived from an EMBL/GenBank/DDBJ whole genome shotgun (WGS) entry which is preliminary data.</text>
</comment>
<dbReference type="InterPro" id="IPR012338">
    <property type="entry name" value="Beta-lactam/transpept-like"/>
</dbReference>
<reference evidence="2" key="1">
    <citation type="journal article" date="2022" name="Int. J. Mol. Sci.">
        <title>Draft Genome of Tanacetum Coccineum: Genomic Comparison of Closely Related Tanacetum-Family Plants.</title>
        <authorList>
            <person name="Yamashiro T."/>
            <person name="Shiraishi A."/>
            <person name="Nakayama K."/>
            <person name="Satake H."/>
        </authorList>
    </citation>
    <scope>NUCLEOTIDE SEQUENCE</scope>
</reference>
<accession>A0ABQ4YSR4</accession>
<name>A0ABQ4YSR4_9ASTR</name>
<keyword evidence="3" id="KW-1185">Reference proteome</keyword>
<evidence type="ECO:0000313" key="2">
    <source>
        <dbReference type="EMBL" id="GJS80775.1"/>
    </source>
</evidence>
<feature type="domain" description="Beta-lactamase-related" evidence="1">
    <location>
        <begin position="91"/>
        <end position="324"/>
    </location>
</feature>
<dbReference type="Gene3D" id="3.40.710.10">
    <property type="entry name" value="DD-peptidase/beta-lactamase superfamily"/>
    <property type="match status" value="1"/>
</dbReference>
<organism evidence="2 3">
    <name type="scientific">Tanacetum coccineum</name>
    <dbReference type="NCBI Taxonomy" id="301880"/>
    <lineage>
        <taxon>Eukaryota</taxon>
        <taxon>Viridiplantae</taxon>
        <taxon>Streptophyta</taxon>
        <taxon>Embryophyta</taxon>
        <taxon>Tracheophyta</taxon>
        <taxon>Spermatophyta</taxon>
        <taxon>Magnoliopsida</taxon>
        <taxon>eudicotyledons</taxon>
        <taxon>Gunneridae</taxon>
        <taxon>Pentapetalae</taxon>
        <taxon>asterids</taxon>
        <taxon>campanulids</taxon>
        <taxon>Asterales</taxon>
        <taxon>Asteraceae</taxon>
        <taxon>Asteroideae</taxon>
        <taxon>Anthemideae</taxon>
        <taxon>Anthemidinae</taxon>
        <taxon>Tanacetum</taxon>
    </lineage>
</organism>
<dbReference type="Pfam" id="PF00144">
    <property type="entry name" value="Beta-lactamase"/>
    <property type="match status" value="1"/>
</dbReference>
<dbReference type="Proteomes" id="UP001151760">
    <property type="component" value="Unassembled WGS sequence"/>
</dbReference>
<dbReference type="EMBL" id="BQNB010010696">
    <property type="protein sequence ID" value="GJS80775.1"/>
    <property type="molecule type" value="Genomic_DNA"/>
</dbReference>
<dbReference type="InterPro" id="IPR052907">
    <property type="entry name" value="Beta-lactamase/esterase"/>
</dbReference>
<sequence>MKDRHIVRDLYEDLELTGMICEHLKVHSHSKDLVYKWLEENIESVIGINKDDIDEEDDESSTMEPPSRNEAIKAAITLNNFLLSYEKTTPEVNHILNHTSGLHNALAGISEEDPTLFCDFDECIKRIAMHASGKKFQDVLEEAFIRPLNIEGELYIGIPPGVESRLATISLDTNKASRIGKHAERPERKRSGTASIPVPSLLTLKLISTFISLSNTLSVRRAILPAFNLHASARALARYYAALVDVDTKIFTNTKVKIHDAFLGIGDYKDSILPDGNFRLGFLRIKATDGNVIGFGHSGLGGSTGYCDINNRFAISVTLNLASSGALTGEIIRFICSELDLPVPKDYAESRDFTGNPKIN</sequence>
<gene>
    <name evidence="2" type="ORF">Tco_0730656</name>
</gene>
<dbReference type="SUPFAM" id="SSF56601">
    <property type="entry name" value="beta-lactamase/transpeptidase-like"/>
    <property type="match status" value="1"/>
</dbReference>
<reference evidence="2" key="2">
    <citation type="submission" date="2022-01" db="EMBL/GenBank/DDBJ databases">
        <authorList>
            <person name="Yamashiro T."/>
            <person name="Shiraishi A."/>
            <person name="Satake H."/>
            <person name="Nakayama K."/>
        </authorList>
    </citation>
    <scope>NUCLEOTIDE SEQUENCE</scope>
</reference>
<protein>
    <submittedName>
        <fullName evidence="2">Beta-lactamase/transpeptidase-like protein</fullName>
    </submittedName>
</protein>
<dbReference type="InterPro" id="IPR001466">
    <property type="entry name" value="Beta-lactam-related"/>
</dbReference>
<dbReference type="PANTHER" id="PTHR43319:SF3">
    <property type="entry name" value="BETA-LACTAMASE-RELATED DOMAIN-CONTAINING PROTEIN"/>
    <property type="match status" value="1"/>
</dbReference>
<proteinExistence type="predicted"/>
<dbReference type="PANTHER" id="PTHR43319">
    <property type="entry name" value="BETA-LACTAMASE-RELATED"/>
    <property type="match status" value="1"/>
</dbReference>